<dbReference type="InterPro" id="IPR007183">
    <property type="entry name" value="UPF0280"/>
</dbReference>
<accession>A0A934INP6</accession>
<dbReference type="AlphaFoldDB" id="A0A934INP6"/>
<evidence type="ECO:0000313" key="1">
    <source>
        <dbReference type="EMBL" id="MBJ3775245.1"/>
    </source>
</evidence>
<evidence type="ECO:0000313" key="2">
    <source>
        <dbReference type="Proteomes" id="UP000609531"/>
    </source>
</evidence>
<dbReference type="RefSeq" id="WP_198881122.1">
    <property type="nucleotide sequence ID" value="NZ_JAEKJA010000003.1"/>
</dbReference>
<keyword evidence="2" id="KW-1185">Reference proteome</keyword>
<name>A0A934INP6_9HYPH</name>
<dbReference type="Proteomes" id="UP000609531">
    <property type="component" value="Unassembled WGS sequence"/>
</dbReference>
<dbReference type="SUPFAM" id="SSF143631">
    <property type="entry name" value="ApbE-like"/>
    <property type="match status" value="1"/>
</dbReference>
<reference evidence="1" key="1">
    <citation type="submission" date="2020-12" db="EMBL/GenBank/DDBJ databases">
        <title>Bacterial taxonomy.</title>
        <authorList>
            <person name="Pan X."/>
        </authorList>
    </citation>
    <scope>NUCLEOTIDE SEQUENCE</scope>
    <source>
        <strain evidence="1">B2012</strain>
    </source>
</reference>
<dbReference type="EMBL" id="JAEKJA010000003">
    <property type="protein sequence ID" value="MBJ3775245.1"/>
    <property type="molecule type" value="Genomic_DNA"/>
</dbReference>
<dbReference type="NCBIfam" id="NF003322">
    <property type="entry name" value="PRK04334.1-2"/>
    <property type="match status" value="1"/>
</dbReference>
<organism evidence="1 2">
    <name type="scientific">Acuticoccus mangrovi</name>
    <dbReference type="NCBI Taxonomy" id="2796142"/>
    <lineage>
        <taxon>Bacteria</taxon>
        <taxon>Pseudomonadati</taxon>
        <taxon>Pseudomonadota</taxon>
        <taxon>Alphaproteobacteria</taxon>
        <taxon>Hyphomicrobiales</taxon>
        <taxon>Amorphaceae</taxon>
        <taxon>Acuticoccus</taxon>
    </lineage>
</organism>
<comment type="caution">
    <text evidence="1">The sequence shown here is derived from an EMBL/GenBank/DDBJ whole genome shotgun (WGS) entry which is preliminary data.</text>
</comment>
<dbReference type="InterPro" id="IPR003374">
    <property type="entry name" value="ApbE-like_sf"/>
</dbReference>
<gene>
    <name evidence="1" type="ORF">JCR33_06070</name>
</gene>
<proteinExistence type="predicted"/>
<dbReference type="Gene3D" id="3.10.520.10">
    <property type="entry name" value="ApbE-like domains"/>
    <property type="match status" value="1"/>
</dbReference>
<dbReference type="PIRSF" id="PIRSF006421">
    <property type="entry name" value="UCP006421"/>
    <property type="match status" value="1"/>
</dbReference>
<sequence length="286" mass="29231">MTEPTASLLPDGRLHLNHGPIDLVISADGAPEAVELAFEAAAGRFATILVELVDELPLLRWPARADTHATGLVASRMVAAVVPHAEATFITPMAAVAGAVADEILDVMTAAAPLTRVFVNNGGDIAIHLSGGQRAHARLAAHDGTEIGRAAIVSGDGVGGIATSGRDGRSFSLGIADAVTVLAASAAEADAAATLIANAVDLADHPAVTRAPADTLDPDSDLGSRLVTTHCGPLRDDEKRLALADGAATARRMMAAGLIRGAALFLQGRSRILGGGRQIVRERPEE</sequence>
<protein>
    <submittedName>
        <fullName evidence="1">UPF0280 family protein</fullName>
    </submittedName>
</protein>